<evidence type="ECO:0000256" key="7">
    <source>
        <dbReference type="RuleBase" id="RU362065"/>
    </source>
</evidence>
<feature type="domain" description="Flagellar basal-body/hook protein C-terminal" evidence="10">
    <location>
        <begin position="442"/>
        <end position="478"/>
    </location>
</feature>
<keyword evidence="12" id="KW-0966">Cell projection</keyword>
<evidence type="ECO:0000256" key="4">
    <source>
        <dbReference type="ARBA" id="ARBA00016244"/>
    </source>
</evidence>
<feature type="domain" description="Flagellar hook-associated protein FlgK helical" evidence="11">
    <location>
        <begin position="103"/>
        <end position="338"/>
    </location>
</feature>
<dbReference type="GO" id="GO:0005576">
    <property type="term" value="C:extracellular region"/>
    <property type="evidence" value="ECO:0007669"/>
    <property type="project" value="UniProtKB-SubCell"/>
</dbReference>
<dbReference type="GO" id="GO:0005198">
    <property type="term" value="F:structural molecule activity"/>
    <property type="evidence" value="ECO:0007669"/>
    <property type="project" value="UniProtKB-UniRule"/>
</dbReference>
<dbReference type="EMBL" id="BOQE01000001">
    <property type="protein sequence ID" value="GIM45505.1"/>
    <property type="molecule type" value="Genomic_DNA"/>
</dbReference>
<comment type="subcellular location">
    <subcellularLocation>
        <location evidence="1 7">Bacterial flagellum</location>
    </subcellularLocation>
    <subcellularLocation>
        <location evidence="2 7">Secreted</location>
    </subcellularLocation>
</comment>
<keyword evidence="12" id="KW-0282">Flagellum</keyword>
<evidence type="ECO:0000259" key="10">
    <source>
        <dbReference type="Pfam" id="PF06429"/>
    </source>
</evidence>
<keyword evidence="12" id="KW-0969">Cilium</keyword>
<name>A0AAV4LCG0_9BACL</name>
<protein>
    <recommendedName>
        <fullName evidence="4 7">Flagellar hook-associated protein 1</fullName>
        <shortName evidence="7">HAP1</shortName>
    </recommendedName>
</protein>
<comment type="similarity">
    <text evidence="3 7">Belongs to the flagella basal body rod proteins family.</text>
</comment>
<organism evidence="12 13">
    <name type="scientific">Collibacillus ludicampi</name>
    <dbReference type="NCBI Taxonomy" id="2771369"/>
    <lineage>
        <taxon>Bacteria</taxon>
        <taxon>Bacillati</taxon>
        <taxon>Bacillota</taxon>
        <taxon>Bacilli</taxon>
        <taxon>Bacillales</taxon>
        <taxon>Alicyclobacillaceae</taxon>
        <taxon>Collibacillus</taxon>
    </lineage>
</organism>
<dbReference type="PANTHER" id="PTHR30033:SF1">
    <property type="entry name" value="FLAGELLAR HOOK-ASSOCIATED PROTEIN 1"/>
    <property type="match status" value="1"/>
</dbReference>
<evidence type="ECO:0000256" key="6">
    <source>
        <dbReference type="ARBA" id="ARBA00023143"/>
    </source>
</evidence>
<evidence type="ECO:0000256" key="8">
    <source>
        <dbReference type="SAM" id="Coils"/>
    </source>
</evidence>
<dbReference type="Proteomes" id="UP001057291">
    <property type="component" value="Unassembled WGS sequence"/>
</dbReference>
<evidence type="ECO:0000256" key="2">
    <source>
        <dbReference type="ARBA" id="ARBA00004613"/>
    </source>
</evidence>
<sequence>MSSTFFGLEMMKRALFAQQTALNTVGQNISNANTPGYSRQVVNMVASQPMYYPSMTSGGLVGQIGTGVDVQSITRMRESFLDTQYRNQNQLLGEWEVKSDTVNKLQAILNEPSDTGLTSALNQFFNAWQTLSTDPNNPSARSVVLQRGKQLADLLNETAQQLNDLNNDLQTNIQTQVTQVNSYIDQIQKLNVQIKSAETFGANANDLRDQRDYLVDQLSKIADVKVTENNQSYTLQVGDKTVLVDDGSTTWKHVVYDSGTFYTVDHAITNPQSSDYDTPSLNIQSGELKGLVDSQNIYVDTYINQLNDFTNTLVTQINTQHKQGYTLSSSQPTNVDFFTANPSNPAASIQVAITDTSLIAAASPNSIYTNDSGTLSGDGNNALSIGNMYNQSVTFATSSAGTFEDFLRSMVGQLGVQGQEADQMEKNQNSLVNQMDTMRQSVSGVSLDEEMANMIKYQQAYGAAARMVTTIDSLLNTIVTGMGITR</sequence>
<dbReference type="InterPro" id="IPR001444">
    <property type="entry name" value="Flag_bb_rod_N"/>
</dbReference>
<comment type="caution">
    <text evidence="12">The sequence shown here is derived from an EMBL/GenBank/DDBJ whole genome shotgun (WGS) entry which is preliminary data.</text>
</comment>
<evidence type="ECO:0000313" key="13">
    <source>
        <dbReference type="Proteomes" id="UP001057291"/>
    </source>
</evidence>
<dbReference type="PANTHER" id="PTHR30033">
    <property type="entry name" value="FLAGELLAR HOOK-ASSOCIATED PROTEIN 1"/>
    <property type="match status" value="1"/>
</dbReference>
<keyword evidence="6 7" id="KW-0975">Bacterial flagellum</keyword>
<dbReference type="RefSeq" id="WP_282198702.1">
    <property type="nucleotide sequence ID" value="NZ_BOQE01000001.1"/>
</dbReference>
<evidence type="ECO:0000256" key="1">
    <source>
        <dbReference type="ARBA" id="ARBA00004365"/>
    </source>
</evidence>
<dbReference type="NCBIfam" id="TIGR02492">
    <property type="entry name" value="flgK_ends"/>
    <property type="match status" value="1"/>
</dbReference>
<dbReference type="AlphaFoldDB" id="A0AAV4LCG0"/>
<dbReference type="InterPro" id="IPR053927">
    <property type="entry name" value="FlgK_helical"/>
</dbReference>
<dbReference type="Pfam" id="PF00460">
    <property type="entry name" value="Flg_bb_rod"/>
    <property type="match status" value="1"/>
</dbReference>
<evidence type="ECO:0000259" key="9">
    <source>
        <dbReference type="Pfam" id="PF00460"/>
    </source>
</evidence>
<accession>A0AAV4LCG0</accession>
<feature type="domain" description="Flagellar basal body rod protein N-terminal" evidence="9">
    <location>
        <begin position="13"/>
        <end position="37"/>
    </location>
</feature>
<reference evidence="12" key="1">
    <citation type="journal article" date="2023" name="Int. J. Syst. Evol. Microbiol.">
        <title>Collibacillus ludicampi gen. nov., sp. nov., a new soil bacterium of the family Alicyclobacillaceae.</title>
        <authorList>
            <person name="Jojima T."/>
            <person name="Ioku Y."/>
            <person name="Fukuta Y."/>
            <person name="Shirasaka N."/>
            <person name="Matsumura Y."/>
            <person name="Mori M."/>
        </authorList>
    </citation>
    <scope>NUCLEOTIDE SEQUENCE</scope>
    <source>
        <strain evidence="12">TP075</strain>
    </source>
</reference>
<dbReference type="GO" id="GO:0044780">
    <property type="term" value="P:bacterial-type flagellum assembly"/>
    <property type="evidence" value="ECO:0007669"/>
    <property type="project" value="InterPro"/>
</dbReference>
<evidence type="ECO:0000256" key="3">
    <source>
        <dbReference type="ARBA" id="ARBA00009677"/>
    </source>
</evidence>
<dbReference type="PRINTS" id="PR01005">
    <property type="entry name" value="FLGHOOKAP1"/>
</dbReference>
<dbReference type="InterPro" id="IPR010930">
    <property type="entry name" value="Flg_bb/hook_C_dom"/>
</dbReference>
<dbReference type="Pfam" id="PF06429">
    <property type="entry name" value="Flg_bbr_C"/>
    <property type="match status" value="1"/>
</dbReference>
<dbReference type="SUPFAM" id="SSF64518">
    <property type="entry name" value="Phase 1 flagellin"/>
    <property type="match status" value="1"/>
</dbReference>
<keyword evidence="13" id="KW-1185">Reference proteome</keyword>
<evidence type="ECO:0000259" key="11">
    <source>
        <dbReference type="Pfam" id="PF22638"/>
    </source>
</evidence>
<evidence type="ECO:0000313" key="12">
    <source>
        <dbReference type="EMBL" id="GIM45505.1"/>
    </source>
</evidence>
<evidence type="ECO:0000256" key="5">
    <source>
        <dbReference type="ARBA" id="ARBA00022525"/>
    </source>
</evidence>
<dbReference type="Pfam" id="PF22638">
    <property type="entry name" value="FlgK_D1"/>
    <property type="match status" value="1"/>
</dbReference>
<dbReference type="GO" id="GO:0009424">
    <property type="term" value="C:bacterial-type flagellum hook"/>
    <property type="evidence" value="ECO:0007669"/>
    <property type="project" value="UniProtKB-UniRule"/>
</dbReference>
<feature type="coiled-coil region" evidence="8">
    <location>
        <begin position="148"/>
        <end position="175"/>
    </location>
</feature>
<keyword evidence="8" id="KW-0175">Coiled coil</keyword>
<gene>
    <name evidence="7 12" type="primary">flgK</name>
    <name evidence="12" type="ORF">DNHGIG_10540</name>
</gene>
<keyword evidence="5 7" id="KW-0964">Secreted</keyword>
<proteinExistence type="inferred from homology"/>
<dbReference type="InterPro" id="IPR002371">
    <property type="entry name" value="FlgK"/>
</dbReference>